<keyword evidence="4 5" id="KW-0326">Glycosidase</keyword>
<dbReference type="Proteomes" id="UP001296993">
    <property type="component" value="Unassembled WGS sequence"/>
</dbReference>
<dbReference type="Gene3D" id="3.20.20.70">
    <property type="entry name" value="Aldolase class I"/>
    <property type="match status" value="1"/>
</dbReference>
<keyword evidence="9" id="KW-1185">Reference proteome</keyword>
<dbReference type="InterPro" id="IPR000111">
    <property type="entry name" value="Glyco_hydro_27/36_CS"/>
</dbReference>
<organism evidence="8 9">
    <name type="scientific">Paeniglutamicibacter kerguelensis</name>
    <dbReference type="NCBI Taxonomy" id="254788"/>
    <lineage>
        <taxon>Bacteria</taxon>
        <taxon>Bacillati</taxon>
        <taxon>Actinomycetota</taxon>
        <taxon>Actinomycetes</taxon>
        <taxon>Micrococcales</taxon>
        <taxon>Micrococcaceae</taxon>
        <taxon>Paeniglutamicibacter</taxon>
    </lineage>
</organism>
<dbReference type="InterPro" id="IPR031705">
    <property type="entry name" value="Glyco_hydro_36_C"/>
</dbReference>
<dbReference type="RefSeq" id="WP_209997300.1">
    <property type="nucleotide sequence ID" value="NZ_BAAAJY010000002.1"/>
</dbReference>
<evidence type="ECO:0000256" key="1">
    <source>
        <dbReference type="ARBA" id="ARBA00001255"/>
    </source>
</evidence>
<comment type="caution">
    <text evidence="8">The sequence shown here is derived from an EMBL/GenBank/DDBJ whole genome shotgun (WGS) entry which is preliminary data.</text>
</comment>
<dbReference type="InterPro" id="IPR013785">
    <property type="entry name" value="Aldolase_TIM"/>
</dbReference>
<dbReference type="InterPro" id="IPR038417">
    <property type="entry name" value="Alpga-gal_N_sf"/>
</dbReference>
<dbReference type="PRINTS" id="PR00743">
    <property type="entry name" value="GLHYDRLASE36"/>
</dbReference>
<feature type="domain" description="Glycosyl hydrolase family 36 C-terminal" evidence="6">
    <location>
        <begin position="620"/>
        <end position="710"/>
    </location>
</feature>
<dbReference type="Gene3D" id="2.60.40.1180">
    <property type="entry name" value="Golgi alpha-mannosidase II"/>
    <property type="match status" value="1"/>
</dbReference>
<dbReference type="InterPro" id="IPR050985">
    <property type="entry name" value="Alpha-glycosidase_related"/>
</dbReference>
<dbReference type="SUPFAM" id="SSF51445">
    <property type="entry name" value="(Trans)glycosidases"/>
    <property type="match status" value="1"/>
</dbReference>
<protein>
    <recommendedName>
        <fullName evidence="2 5">Alpha-galactosidase</fullName>
        <ecNumber evidence="2 5">3.2.1.22</ecNumber>
    </recommendedName>
</protein>
<dbReference type="PANTHER" id="PTHR43053">
    <property type="entry name" value="GLYCOSIDASE FAMILY 31"/>
    <property type="match status" value="1"/>
</dbReference>
<evidence type="ECO:0000259" key="7">
    <source>
        <dbReference type="Pfam" id="PF16875"/>
    </source>
</evidence>
<evidence type="ECO:0000256" key="5">
    <source>
        <dbReference type="PIRNR" id="PIRNR005536"/>
    </source>
</evidence>
<dbReference type="EMBL" id="JAGIOF010000001">
    <property type="protein sequence ID" value="MBP2386398.1"/>
    <property type="molecule type" value="Genomic_DNA"/>
</dbReference>
<gene>
    <name evidence="8" type="ORF">JOF47_001909</name>
</gene>
<evidence type="ECO:0000313" key="8">
    <source>
        <dbReference type="EMBL" id="MBP2386398.1"/>
    </source>
</evidence>
<dbReference type="InterPro" id="IPR017853">
    <property type="entry name" value="GH"/>
</dbReference>
<name>A0ABS4XD37_9MICC</name>
<evidence type="ECO:0000259" key="6">
    <source>
        <dbReference type="Pfam" id="PF16874"/>
    </source>
</evidence>
<evidence type="ECO:0000256" key="2">
    <source>
        <dbReference type="ARBA" id="ARBA00012755"/>
    </source>
</evidence>
<dbReference type="EC" id="3.2.1.22" evidence="2 5"/>
<evidence type="ECO:0000313" key="9">
    <source>
        <dbReference type="Proteomes" id="UP001296993"/>
    </source>
</evidence>
<dbReference type="CDD" id="cd14791">
    <property type="entry name" value="GH36"/>
    <property type="match status" value="1"/>
</dbReference>
<evidence type="ECO:0000256" key="4">
    <source>
        <dbReference type="ARBA" id="ARBA00023295"/>
    </source>
</evidence>
<dbReference type="PROSITE" id="PS00512">
    <property type="entry name" value="ALPHA_GALACTOSIDASE"/>
    <property type="match status" value="1"/>
</dbReference>
<dbReference type="PANTHER" id="PTHR43053:SF3">
    <property type="entry name" value="ALPHA-GALACTOSIDASE C-RELATED"/>
    <property type="match status" value="1"/>
</dbReference>
<sequence>MTSTAQPFAPYHQLHRGGTSVILDATTAGMPTIIHWGPDTGELNESELQDLASAARPQRVSGGIDQPARLDVFPQERFGWQHGPALEGHRASRSWATALTTKGIQASEHGLSISADDPVAHLKLVTELELSANGILSQRHTLTNTGSDAYLVNRLSVVFPLPHTATTIQDSTGRHLKERSAQRRPLTIGSHVRESRRGRPGADASLLMLAGEARFAHRSGLVHGVHLAWSGNHRLSAERTITSDNFITAGELLLPGELSLEPGGSYSTPWAFGSWGHGLDQLSARFHRDLRARPQHPRTPRPVTLNTWEAVYFDHDLQTLKELADQAAVVGVERFVLDDGWFNGRRDDTAGLGDWFVDPAVWPQGLSPIIDHVAGLGMEFGLWFEPEMVNPDSDLARSHPDWILHTADRWPVSARQQQVLNMAHPDCYTYLLERIDSLLTQYPISYIKWDHNRDLLEASHADSGTAAVRETTLALYRLLGELKSRHPHLEIESCASGGARVDLGILEHTDRIWTSDCIDPIERLDNQENTNLLVPYELLGAHIGGPRSHSTGRKHDLGFMARTAIFGHFGIEWNIAGIDEKLCAELARWVDFHKENRGLFHGGDSVHADHPDPAIDIRGVVATDASRAVFAFTLREASITYPAGRFTLPGLDPHAKYRVRLSEPLNDAVGNGQSALSWAQISHVLSGTVLETTGMQSPVLFPEQSVLIMLDRHEA</sequence>
<dbReference type="Gene3D" id="2.70.98.60">
    <property type="entry name" value="alpha-galactosidase from lactobacil brevis"/>
    <property type="match status" value="1"/>
</dbReference>
<evidence type="ECO:0000256" key="3">
    <source>
        <dbReference type="ARBA" id="ARBA00022801"/>
    </source>
</evidence>
<dbReference type="Pfam" id="PF16874">
    <property type="entry name" value="Glyco_hydro_36C"/>
    <property type="match status" value="1"/>
</dbReference>
<dbReference type="InterPro" id="IPR002252">
    <property type="entry name" value="Glyco_hydro_36"/>
</dbReference>
<keyword evidence="3 5" id="KW-0378">Hydrolase</keyword>
<dbReference type="GO" id="GO:0004557">
    <property type="term" value="F:alpha-galactosidase activity"/>
    <property type="evidence" value="ECO:0007669"/>
    <property type="project" value="UniProtKB-EC"/>
</dbReference>
<accession>A0ABS4XD37</accession>
<dbReference type="PIRSF" id="PIRSF005536">
    <property type="entry name" value="Agal"/>
    <property type="match status" value="1"/>
</dbReference>
<comment type="similarity">
    <text evidence="5">Belongs to the glycosyl hydrolase.</text>
</comment>
<feature type="domain" description="Glycosyl hydrolase family 36 N-terminal" evidence="7">
    <location>
        <begin position="29"/>
        <end position="260"/>
    </location>
</feature>
<comment type="catalytic activity">
    <reaction evidence="1 5">
        <text>Hydrolysis of terminal, non-reducing alpha-D-galactose residues in alpha-D-galactosides, including galactose oligosaccharides, galactomannans and galactolipids.</text>
        <dbReference type="EC" id="3.2.1.22"/>
    </reaction>
</comment>
<dbReference type="InterPro" id="IPR031704">
    <property type="entry name" value="Glyco_hydro_36_N"/>
</dbReference>
<dbReference type="InterPro" id="IPR013780">
    <property type="entry name" value="Glyco_hydro_b"/>
</dbReference>
<reference evidence="8 9" key="1">
    <citation type="submission" date="2021-03" db="EMBL/GenBank/DDBJ databases">
        <title>Sequencing the genomes of 1000 actinobacteria strains.</title>
        <authorList>
            <person name="Klenk H.-P."/>
        </authorList>
    </citation>
    <scope>NUCLEOTIDE SEQUENCE [LARGE SCALE GENOMIC DNA]</scope>
    <source>
        <strain evidence="8 9">DSM 15797</strain>
    </source>
</reference>
<dbReference type="Pfam" id="PF02065">
    <property type="entry name" value="Melibiase"/>
    <property type="match status" value="1"/>
</dbReference>
<dbReference type="Pfam" id="PF16875">
    <property type="entry name" value="Glyco_hydro_36N"/>
    <property type="match status" value="1"/>
</dbReference>
<proteinExistence type="inferred from homology"/>